<dbReference type="PANTHER" id="PTHR30055:SF153">
    <property type="entry name" value="HTH-TYPE TRANSCRIPTIONAL REPRESSOR RV3405C"/>
    <property type="match status" value="1"/>
</dbReference>
<proteinExistence type="predicted"/>
<dbReference type="InterPro" id="IPR050109">
    <property type="entry name" value="HTH-type_TetR-like_transc_reg"/>
</dbReference>
<evidence type="ECO:0000259" key="3">
    <source>
        <dbReference type="PROSITE" id="PS50977"/>
    </source>
</evidence>
<dbReference type="AlphaFoldDB" id="A0A3N1D035"/>
<dbReference type="GO" id="GO:0003700">
    <property type="term" value="F:DNA-binding transcription factor activity"/>
    <property type="evidence" value="ECO:0007669"/>
    <property type="project" value="TreeGrafter"/>
</dbReference>
<dbReference type="OrthoDB" id="4746440at2"/>
<dbReference type="SUPFAM" id="SSF46689">
    <property type="entry name" value="Homeodomain-like"/>
    <property type="match status" value="1"/>
</dbReference>
<evidence type="ECO:0000256" key="2">
    <source>
        <dbReference type="PROSITE-ProRule" id="PRU00335"/>
    </source>
</evidence>
<keyword evidence="1 2" id="KW-0238">DNA-binding</keyword>
<keyword evidence="5" id="KW-1185">Reference proteome</keyword>
<dbReference type="PRINTS" id="PR00455">
    <property type="entry name" value="HTHTETR"/>
</dbReference>
<sequence>MTDGPRPARERILDAAEASLRAHGIRMTTMTGVARAAGVGRSGLYWHYPDKAALVSAALIRRDAEFWTRADDRVRGRRGLAAKVAEAVAIARTSPWGPLATELRDREPDQFAQVVGAYVHDVIPGTVGFWHAHLADAVRAGEVRADLELRSAAEFVLRQVISLAAIPGDAVDIDDPASVRRYLETYLIPALS</sequence>
<accession>A0A3N1D035</accession>
<feature type="domain" description="HTH tetR-type" evidence="3">
    <location>
        <begin position="6"/>
        <end position="66"/>
    </location>
</feature>
<dbReference type="PROSITE" id="PS50977">
    <property type="entry name" value="HTH_TETR_2"/>
    <property type="match status" value="1"/>
</dbReference>
<organism evidence="4 5">
    <name type="scientific">Actinocorallia herbida</name>
    <dbReference type="NCBI Taxonomy" id="58109"/>
    <lineage>
        <taxon>Bacteria</taxon>
        <taxon>Bacillati</taxon>
        <taxon>Actinomycetota</taxon>
        <taxon>Actinomycetes</taxon>
        <taxon>Streptosporangiales</taxon>
        <taxon>Thermomonosporaceae</taxon>
        <taxon>Actinocorallia</taxon>
    </lineage>
</organism>
<dbReference type="EMBL" id="RJKE01000001">
    <property type="protein sequence ID" value="ROO86889.1"/>
    <property type="molecule type" value="Genomic_DNA"/>
</dbReference>
<dbReference type="RefSeq" id="WP_123666245.1">
    <property type="nucleotide sequence ID" value="NZ_RJKE01000001.1"/>
</dbReference>
<dbReference type="SUPFAM" id="SSF48498">
    <property type="entry name" value="Tetracyclin repressor-like, C-terminal domain"/>
    <property type="match status" value="1"/>
</dbReference>
<reference evidence="4 5" key="1">
    <citation type="submission" date="2018-11" db="EMBL/GenBank/DDBJ databases">
        <title>Sequencing the genomes of 1000 actinobacteria strains.</title>
        <authorList>
            <person name="Klenk H.-P."/>
        </authorList>
    </citation>
    <scope>NUCLEOTIDE SEQUENCE [LARGE SCALE GENOMIC DNA]</scope>
    <source>
        <strain evidence="4 5">DSM 44254</strain>
    </source>
</reference>
<dbReference type="InterPro" id="IPR036271">
    <property type="entry name" value="Tet_transcr_reg_TetR-rel_C_sf"/>
</dbReference>
<protein>
    <submittedName>
        <fullName evidence="4">TetR family transcriptional regulator</fullName>
    </submittedName>
</protein>
<dbReference type="GO" id="GO:0000976">
    <property type="term" value="F:transcription cis-regulatory region binding"/>
    <property type="evidence" value="ECO:0007669"/>
    <property type="project" value="TreeGrafter"/>
</dbReference>
<evidence type="ECO:0000256" key="1">
    <source>
        <dbReference type="ARBA" id="ARBA00023125"/>
    </source>
</evidence>
<dbReference type="InterPro" id="IPR009057">
    <property type="entry name" value="Homeodomain-like_sf"/>
</dbReference>
<evidence type="ECO:0000313" key="4">
    <source>
        <dbReference type="EMBL" id="ROO86889.1"/>
    </source>
</evidence>
<dbReference type="Gene3D" id="1.10.357.10">
    <property type="entry name" value="Tetracycline Repressor, domain 2"/>
    <property type="match status" value="1"/>
</dbReference>
<feature type="DNA-binding region" description="H-T-H motif" evidence="2">
    <location>
        <begin position="29"/>
        <end position="48"/>
    </location>
</feature>
<gene>
    <name evidence="4" type="ORF">EDD29_4471</name>
</gene>
<dbReference type="PANTHER" id="PTHR30055">
    <property type="entry name" value="HTH-TYPE TRANSCRIPTIONAL REGULATOR RUTR"/>
    <property type="match status" value="1"/>
</dbReference>
<comment type="caution">
    <text evidence="4">The sequence shown here is derived from an EMBL/GenBank/DDBJ whole genome shotgun (WGS) entry which is preliminary data.</text>
</comment>
<dbReference type="Pfam" id="PF00440">
    <property type="entry name" value="TetR_N"/>
    <property type="match status" value="1"/>
</dbReference>
<evidence type="ECO:0000313" key="5">
    <source>
        <dbReference type="Proteomes" id="UP000272400"/>
    </source>
</evidence>
<dbReference type="InterPro" id="IPR001647">
    <property type="entry name" value="HTH_TetR"/>
</dbReference>
<name>A0A3N1D035_9ACTN</name>
<dbReference type="Proteomes" id="UP000272400">
    <property type="component" value="Unassembled WGS sequence"/>
</dbReference>